<keyword evidence="2" id="KW-1185">Reference proteome</keyword>
<dbReference type="OrthoDB" id="252265at2759"/>
<reference evidence="2" key="1">
    <citation type="submission" date="2017-01" db="EMBL/GenBank/DDBJ databases">
        <authorList>
            <person name="Wang Y."/>
            <person name="White M."/>
            <person name="Kvist S."/>
            <person name="Moncalvo J.-M."/>
        </authorList>
    </citation>
    <scope>NUCLEOTIDE SEQUENCE [LARGE SCALE GENOMIC DNA]</scope>
    <source>
        <strain evidence="2">ID-206-W2</strain>
    </source>
</reference>
<proteinExistence type="predicted"/>
<organism evidence="1 2">
    <name type="scientific">Smittium culicis</name>
    <dbReference type="NCBI Taxonomy" id="133412"/>
    <lineage>
        <taxon>Eukaryota</taxon>
        <taxon>Fungi</taxon>
        <taxon>Fungi incertae sedis</taxon>
        <taxon>Zoopagomycota</taxon>
        <taxon>Kickxellomycotina</taxon>
        <taxon>Harpellomycetes</taxon>
        <taxon>Harpellales</taxon>
        <taxon>Legeriomycetaceae</taxon>
        <taxon>Smittium</taxon>
    </lineage>
</organism>
<dbReference type="EMBL" id="LSSM01001430">
    <property type="protein sequence ID" value="OMJ26647.1"/>
    <property type="molecule type" value="Genomic_DNA"/>
</dbReference>
<comment type="caution">
    <text evidence="1">The sequence shown here is derived from an EMBL/GenBank/DDBJ whole genome shotgun (WGS) entry which is preliminary data.</text>
</comment>
<gene>
    <name evidence="1" type="ORF">AYI69_g3945</name>
</gene>
<name>A0A1R1YIA3_9FUNG</name>
<evidence type="ECO:0000313" key="1">
    <source>
        <dbReference type="EMBL" id="OMJ26647.1"/>
    </source>
</evidence>
<evidence type="ECO:0000313" key="2">
    <source>
        <dbReference type="Proteomes" id="UP000187429"/>
    </source>
</evidence>
<sequence>MVTIPVSVTITSPANNFTNSFSPINNTPSLSTNTSIEGYNLKPGINALNTNDGIKAESNQVDSIIASGIAEPDKITNFNEIENEINKNLVTLTQYISVFENIDIDNVKTVKIVAQA</sequence>
<protein>
    <submittedName>
        <fullName evidence="1">Uncharacterized protein</fullName>
    </submittedName>
</protein>
<accession>A0A1R1YIA3</accession>
<dbReference type="Proteomes" id="UP000187429">
    <property type="component" value="Unassembled WGS sequence"/>
</dbReference>
<dbReference type="AlphaFoldDB" id="A0A1R1YIA3"/>